<evidence type="ECO:0000256" key="4">
    <source>
        <dbReference type="ARBA" id="ARBA00023134"/>
    </source>
</evidence>
<gene>
    <name evidence="5" type="ORF">METZ01_LOCUS24248</name>
</gene>
<evidence type="ECO:0000313" key="5">
    <source>
        <dbReference type="EMBL" id="SUZ71394.1"/>
    </source>
</evidence>
<reference evidence="5" key="1">
    <citation type="submission" date="2018-05" db="EMBL/GenBank/DDBJ databases">
        <authorList>
            <person name="Lanie J.A."/>
            <person name="Ng W.-L."/>
            <person name="Kazmierczak K.M."/>
            <person name="Andrzejewski T.M."/>
            <person name="Davidsen T.M."/>
            <person name="Wayne K.J."/>
            <person name="Tettelin H."/>
            <person name="Glass J.I."/>
            <person name="Rusch D."/>
            <person name="Podicherti R."/>
            <person name="Tsui H.-C.T."/>
            <person name="Winkler M.E."/>
        </authorList>
    </citation>
    <scope>NUCLEOTIDE SEQUENCE</scope>
</reference>
<dbReference type="Pfam" id="PF01983">
    <property type="entry name" value="CofC"/>
    <property type="match status" value="1"/>
</dbReference>
<evidence type="ECO:0000256" key="2">
    <source>
        <dbReference type="ARBA" id="ARBA00022695"/>
    </source>
</evidence>
<name>A0A381PXM6_9ZZZZ</name>
<dbReference type="Gene3D" id="3.90.550.10">
    <property type="entry name" value="Spore Coat Polysaccharide Biosynthesis Protein SpsA, Chain A"/>
    <property type="match status" value="1"/>
</dbReference>
<proteinExistence type="predicted"/>
<dbReference type="AlphaFoldDB" id="A0A381PXM6"/>
<dbReference type="EMBL" id="UINC01001120">
    <property type="protein sequence ID" value="SUZ71394.1"/>
    <property type="molecule type" value="Genomic_DNA"/>
</dbReference>
<keyword evidence="1" id="KW-0808">Transferase</keyword>
<keyword evidence="2" id="KW-0548">Nucleotidyltransferase</keyword>
<dbReference type="GO" id="GO:0043814">
    <property type="term" value="F:phospholactate guanylyltransferase activity"/>
    <property type="evidence" value="ECO:0007669"/>
    <property type="project" value="InterPro"/>
</dbReference>
<dbReference type="SUPFAM" id="SSF53448">
    <property type="entry name" value="Nucleotide-diphospho-sugar transferases"/>
    <property type="match status" value="1"/>
</dbReference>
<evidence type="ECO:0008006" key="6">
    <source>
        <dbReference type="Google" id="ProtNLM"/>
    </source>
</evidence>
<dbReference type="PANTHER" id="PTHR40392:SF1">
    <property type="entry name" value="2-PHOSPHO-L-LACTATE GUANYLYLTRANSFERASE"/>
    <property type="match status" value="1"/>
</dbReference>
<sequence>VPFKGSVEAKGRLASHLSADERHELVINMLNDVLYALTNSQLLKGVVVVSRASEAGEFARRHEVELYADRADDLSGAVVEAGHHVVNTYGATGTFFVPGDVPLITSEEIDTAIKNHRDVTIIPDRNDIGTNGLLSSPPNAFRYLFDGKSFKPHRREATQAGYQPRILRLPGFSLDIDTIDELIELARKNRDIASLRFLKKSGIASRLFANDKRSSVHDRGNE</sequence>
<evidence type="ECO:0000256" key="1">
    <source>
        <dbReference type="ARBA" id="ARBA00022679"/>
    </source>
</evidence>
<keyword evidence="4" id="KW-0342">GTP-binding</keyword>
<dbReference type="GO" id="GO:0005525">
    <property type="term" value="F:GTP binding"/>
    <property type="evidence" value="ECO:0007669"/>
    <property type="project" value="UniProtKB-KW"/>
</dbReference>
<organism evidence="5">
    <name type="scientific">marine metagenome</name>
    <dbReference type="NCBI Taxonomy" id="408172"/>
    <lineage>
        <taxon>unclassified sequences</taxon>
        <taxon>metagenomes</taxon>
        <taxon>ecological metagenomes</taxon>
    </lineage>
</organism>
<dbReference type="NCBIfam" id="TIGR03552">
    <property type="entry name" value="F420_cofC"/>
    <property type="match status" value="1"/>
</dbReference>
<dbReference type="PANTHER" id="PTHR40392">
    <property type="entry name" value="2-PHOSPHO-L-LACTATE GUANYLYLTRANSFERASE"/>
    <property type="match status" value="1"/>
</dbReference>
<dbReference type="InterPro" id="IPR029044">
    <property type="entry name" value="Nucleotide-diphossugar_trans"/>
</dbReference>
<feature type="non-terminal residue" evidence="5">
    <location>
        <position position="1"/>
    </location>
</feature>
<protein>
    <recommendedName>
        <fullName evidence="6">2-phospho-L-lactate guanylyltransferase</fullName>
    </recommendedName>
</protein>
<evidence type="ECO:0000256" key="3">
    <source>
        <dbReference type="ARBA" id="ARBA00022741"/>
    </source>
</evidence>
<dbReference type="InterPro" id="IPR002835">
    <property type="entry name" value="CofC"/>
</dbReference>
<accession>A0A381PXM6</accession>
<keyword evidence="3" id="KW-0547">Nucleotide-binding</keyword>